<evidence type="ECO:0000313" key="4">
    <source>
        <dbReference type="Proteomes" id="UP000028875"/>
    </source>
</evidence>
<evidence type="ECO:0000256" key="1">
    <source>
        <dbReference type="SAM" id="SignalP"/>
    </source>
</evidence>
<evidence type="ECO:0000259" key="2">
    <source>
        <dbReference type="Pfam" id="PF13115"/>
    </source>
</evidence>
<dbReference type="EMBL" id="CCDP010000002">
    <property type="protein sequence ID" value="CDQ41171.1"/>
    <property type="molecule type" value="Genomic_DNA"/>
</dbReference>
<dbReference type="RefSeq" id="WP_038245839.1">
    <property type="nucleotide sequence ID" value="NZ_BNER01000007.1"/>
</dbReference>
<dbReference type="STRING" id="1462526.BN990_03526"/>
<dbReference type="Pfam" id="PF13115">
    <property type="entry name" value="YtkA"/>
    <property type="match status" value="1"/>
</dbReference>
<keyword evidence="1" id="KW-0732">Signal</keyword>
<accession>A0A024QGT8</accession>
<proteinExistence type="predicted"/>
<feature type="signal peptide" evidence="1">
    <location>
        <begin position="1"/>
        <end position="23"/>
    </location>
</feature>
<dbReference type="eggNOG" id="ENOG5032WI6">
    <property type="taxonomic scope" value="Bacteria"/>
</dbReference>
<dbReference type="AlphaFoldDB" id="A0A024QGT8"/>
<comment type="caution">
    <text evidence="3">The sequence shown here is derived from an EMBL/GenBank/DDBJ whole genome shotgun (WGS) entry which is preliminary data.</text>
</comment>
<organism evidence="3 4">
    <name type="scientific">Virgibacillus massiliensis</name>
    <dbReference type="NCBI Taxonomy" id="1462526"/>
    <lineage>
        <taxon>Bacteria</taxon>
        <taxon>Bacillati</taxon>
        <taxon>Bacillota</taxon>
        <taxon>Bacilli</taxon>
        <taxon>Bacillales</taxon>
        <taxon>Bacillaceae</taxon>
        <taxon>Virgibacillus</taxon>
    </lineage>
</organism>
<protein>
    <recommendedName>
        <fullName evidence="2">YtkA-like domain-containing protein</fullName>
    </recommendedName>
</protein>
<gene>
    <name evidence="3" type="ORF">BN990_03526</name>
</gene>
<reference evidence="4" key="2">
    <citation type="submission" date="2014-05" db="EMBL/GenBank/DDBJ databases">
        <title>Draft genome sequence of Virgibacillus massiliensis Vm-5.</title>
        <authorList>
            <person name="Khelaifia S."/>
            <person name="Croce O."/>
            <person name="Lagier J.C."/>
            <person name="Raoult D."/>
        </authorList>
    </citation>
    <scope>NUCLEOTIDE SEQUENCE [LARGE SCALE GENOMIC DNA]</scope>
    <source>
        <strain evidence="4">Vm-5</strain>
    </source>
</reference>
<dbReference type="OrthoDB" id="2679563at2"/>
<reference evidence="3 4" key="1">
    <citation type="submission" date="2014-03" db="EMBL/GenBank/DDBJ databases">
        <authorList>
            <person name="Urmite Genomes U."/>
        </authorList>
    </citation>
    <scope>NUCLEOTIDE SEQUENCE [LARGE SCALE GENOMIC DNA]</scope>
    <source>
        <strain evidence="3 4">Vm-5</strain>
    </source>
</reference>
<dbReference type="InterPro" id="IPR032693">
    <property type="entry name" value="YtkA-like_dom"/>
</dbReference>
<keyword evidence="4" id="KW-1185">Reference proteome</keyword>
<dbReference type="PROSITE" id="PS51257">
    <property type="entry name" value="PROKAR_LIPOPROTEIN"/>
    <property type="match status" value="1"/>
</dbReference>
<sequence precursor="true">MNRLLSTSILFTLFILLSGCTLNSNVAQLYKQEPNLDAEITLDDSISTKEEQTIEILLTKDGNPVDQVDNIHVEIWKQDGSIPTIHKIPDNRGNGKYQLTTSFSSEGLYFIKAHIKHQDSEIIPKQQFIVGELSDNDLEYLQKDIPEQERSHDHHH</sequence>
<feature type="chain" id="PRO_5039449321" description="YtkA-like domain-containing protein" evidence="1">
    <location>
        <begin position="24"/>
        <end position="156"/>
    </location>
</feature>
<feature type="domain" description="YtkA-like" evidence="2">
    <location>
        <begin position="32"/>
        <end position="114"/>
    </location>
</feature>
<evidence type="ECO:0000313" key="3">
    <source>
        <dbReference type="EMBL" id="CDQ41171.1"/>
    </source>
</evidence>
<name>A0A024QGT8_9BACI</name>
<dbReference type="Proteomes" id="UP000028875">
    <property type="component" value="Unassembled WGS sequence"/>
</dbReference>